<sequence>MPTRLVILNRRLLHTEYGCTSLLIKERARPSLHKLVGTGAVPLRSPKVGQNQLTRCADEPVGESAGPCSEGAARDLAEPIGVT</sequence>
<reference evidence="2" key="1">
    <citation type="submission" date="2023-07" db="EMBL/GenBank/DDBJ databases">
        <title>draft genome sequence of fig (Ficus carica).</title>
        <authorList>
            <person name="Takahashi T."/>
            <person name="Nishimura K."/>
        </authorList>
    </citation>
    <scope>NUCLEOTIDE SEQUENCE</scope>
</reference>
<accession>A0AA87ZS77</accession>
<feature type="region of interest" description="Disordered" evidence="1">
    <location>
        <begin position="56"/>
        <end position="83"/>
    </location>
</feature>
<dbReference type="Proteomes" id="UP001187192">
    <property type="component" value="Unassembled WGS sequence"/>
</dbReference>
<proteinExistence type="predicted"/>
<organism evidence="2 3">
    <name type="scientific">Ficus carica</name>
    <name type="common">Common fig</name>
    <dbReference type="NCBI Taxonomy" id="3494"/>
    <lineage>
        <taxon>Eukaryota</taxon>
        <taxon>Viridiplantae</taxon>
        <taxon>Streptophyta</taxon>
        <taxon>Embryophyta</taxon>
        <taxon>Tracheophyta</taxon>
        <taxon>Spermatophyta</taxon>
        <taxon>Magnoliopsida</taxon>
        <taxon>eudicotyledons</taxon>
        <taxon>Gunneridae</taxon>
        <taxon>Pentapetalae</taxon>
        <taxon>rosids</taxon>
        <taxon>fabids</taxon>
        <taxon>Rosales</taxon>
        <taxon>Moraceae</taxon>
        <taxon>Ficeae</taxon>
        <taxon>Ficus</taxon>
    </lineage>
</organism>
<dbReference type="EMBL" id="BTGU01000007">
    <property type="protein sequence ID" value="GMN37575.1"/>
    <property type="molecule type" value="Genomic_DNA"/>
</dbReference>
<name>A0AA87ZS77_FICCA</name>
<dbReference type="AlphaFoldDB" id="A0AA87ZS77"/>
<protein>
    <submittedName>
        <fullName evidence="2">Uncharacterized protein</fullName>
    </submittedName>
</protein>
<evidence type="ECO:0000256" key="1">
    <source>
        <dbReference type="SAM" id="MobiDB-lite"/>
    </source>
</evidence>
<evidence type="ECO:0000313" key="3">
    <source>
        <dbReference type="Proteomes" id="UP001187192"/>
    </source>
</evidence>
<keyword evidence="3" id="KW-1185">Reference proteome</keyword>
<gene>
    <name evidence="2" type="ORF">TIFTF001_006933</name>
</gene>
<evidence type="ECO:0000313" key="2">
    <source>
        <dbReference type="EMBL" id="GMN37575.1"/>
    </source>
</evidence>
<comment type="caution">
    <text evidence="2">The sequence shown here is derived from an EMBL/GenBank/DDBJ whole genome shotgun (WGS) entry which is preliminary data.</text>
</comment>